<proteinExistence type="predicted"/>
<reference evidence="1 2" key="1">
    <citation type="journal article" date="2019" name="Int. J. Syst. Evol. Microbiol.">
        <title>The Global Catalogue of Microorganisms (GCM) 10K type strain sequencing project: providing services to taxonomists for standard genome sequencing and annotation.</title>
        <authorList>
            <consortium name="The Broad Institute Genomics Platform"/>
            <consortium name="The Broad Institute Genome Sequencing Center for Infectious Disease"/>
            <person name="Wu L."/>
            <person name="Ma J."/>
        </authorList>
    </citation>
    <scope>NUCLEOTIDE SEQUENCE [LARGE SCALE GENOMIC DNA]</scope>
    <source>
        <strain evidence="1 2">CGMCC 1.12689</strain>
    </source>
</reference>
<protein>
    <submittedName>
        <fullName evidence="1">Uncharacterized protein</fullName>
    </submittedName>
</protein>
<comment type="caution">
    <text evidence="1">The sequence shown here is derived from an EMBL/GenBank/DDBJ whole genome shotgun (WGS) entry which is preliminary data.</text>
</comment>
<evidence type="ECO:0000313" key="1">
    <source>
        <dbReference type="EMBL" id="MFD1570168.1"/>
    </source>
</evidence>
<name>A0ABD6BYA3_9EURY</name>
<evidence type="ECO:0000313" key="2">
    <source>
        <dbReference type="Proteomes" id="UP001597185"/>
    </source>
</evidence>
<dbReference type="Proteomes" id="UP001597185">
    <property type="component" value="Unassembled WGS sequence"/>
</dbReference>
<sequence length="207" mass="23549">MLTEYQVDHDVALSFDLDERLDALQAEISLPVIDTYHSAGGHQEGRKAFQTLREAKLYIFGRYGGIGNRNAIGNQIRRTHSLTSGTHSQNAREVDHPMICAIVDTHQDKPVYTNLVPRDDDIPSNAPSWRNSIESRVKYHLNPPEHIIESKLGEDDQFARIPDGYEHDALAWHVEQVSHWEFQIQTPELLLEQADYETGVDSLKQPA</sequence>
<dbReference type="EMBL" id="JBHUDB010000002">
    <property type="protein sequence ID" value="MFD1570168.1"/>
    <property type="molecule type" value="Genomic_DNA"/>
</dbReference>
<accession>A0ABD6BYA3</accession>
<dbReference type="AlphaFoldDB" id="A0ABD6BYA3"/>
<organism evidence="1 2">
    <name type="scientific">Halorubrum laminariae</name>
    <dbReference type="NCBI Taxonomy" id="1433523"/>
    <lineage>
        <taxon>Archaea</taxon>
        <taxon>Methanobacteriati</taxon>
        <taxon>Methanobacteriota</taxon>
        <taxon>Stenosarchaea group</taxon>
        <taxon>Halobacteria</taxon>
        <taxon>Halobacteriales</taxon>
        <taxon>Haloferacaceae</taxon>
        <taxon>Halorubrum</taxon>
    </lineage>
</organism>
<keyword evidence="2" id="KW-1185">Reference proteome</keyword>
<dbReference type="RefSeq" id="WP_256397024.1">
    <property type="nucleotide sequence ID" value="NZ_JANHDL010000004.1"/>
</dbReference>
<gene>
    <name evidence="1" type="ORF">ACFR9T_06150</name>
</gene>